<dbReference type="SMART" id="SM00028">
    <property type="entry name" value="TPR"/>
    <property type="match status" value="7"/>
</dbReference>
<name>A0A015IGX0_RHIIW</name>
<evidence type="ECO:0000256" key="2">
    <source>
        <dbReference type="ARBA" id="ARBA00022803"/>
    </source>
</evidence>
<dbReference type="InterPro" id="IPR013083">
    <property type="entry name" value="Znf_RING/FYVE/PHD"/>
</dbReference>
<keyword evidence="5" id="KW-1185">Reference proteome</keyword>
<dbReference type="InterPro" id="IPR011990">
    <property type="entry name" value="TPR-like_helical_dom_sf"/>
</dbReference>
<organism evidence="4 5">
    <name type="scientific">Rhizophagus irregularis (strain DAOM 197198w)</name>
    <name type="common">Glomus intraradices</name>
    <dbReference type="NCBI Taxonomy" id="1432141"/>
    <lineage>
        <taxon>Eukaryota</taxon>
        <taxon>Fungi</taxon>
        <taxon>Fungi incertae sedis</taxon>
        <taxon>Mucoromycota</taxon>
        <taxon>Glomeromycotina</taxon>
        <taxon>Glomeromycetes</taxon>
        <taxon>Glomerales</taxon>
        <taxon>Glomeraceae</taxon>
        <taxon>Rhizophagus</taxon>
    </lineage>
</organism>
<evidence type="ECO:0000313" key="5">
    <source>
        <dbReference type="Proteomes" id="UP000022910"/>
    </source>
</evidence>
<accession>A0A015IGX0</accession>
<dbReference type="PANTHER" id="PTHR44858">
    <property type="entry name" value="TETRATRICOPEPTIDE REPEAT PROTEIN 6"/>
    <property type="match status" value="1"/>
</dbReference>
<dbReference type="AlphaFoldDB" id="A0A015IGX0"/>
<dbReference type="InterPro" id="IPR050498">
    <property type="entry name" value="Ycf3"/>
</dbReference>
<evidence type="ECO:0000256" key="1">
    <source>
        <dbReference type="ARBA" id="ARBA00022737"/>
    </source>
</evidence>
<evidence type="ECO:0000256" key="3">
    <source>
        <dbReference type="PROSITE-ProRule" id="PRU00339"/>
    </source>
</evidence>
<dbReference type="PROSITE" id="PS50005">
    <property type="entry name" value="TPR"/>
    <property type="match status" value="2"/>
</dbReference>
<dbReference type="STRING" id="1432141.A0A015IGX0"/>
<dbReference type="Gene3D" id="3.30.40.10">
    <property type="entry name" value="Zinc/RING finger domain, C3HC4 (zinc finger)"/>
    <property type="match status" value="1"/>
</dbReference>
<evidence type="ECO:0000313" key="4">
    <source>
        <dbReference type="EMBL" id="EXX53260.1"/>
    </source>
</evidence>
<feature type="repeat" description="TPR" evidence="3">
    <location>
        <begin position="804"/>
        <end position="837"/>
    </location>
</feature>
<gene>
    <name evidence="4" type="ORF">RirG_245580</name>
</gene>
<sequence>MEGSSSQNGSSSCNTIPEIHDSVFSYKTISHENFFNNSILLKLKENGFTTPDEKAEELIKRLTNIKYLYALKLLFENLQNEFSPQILRDTLVALADPTPFDFYAKQSVTRLELHLRTWVTVLERMCFSPIILSKELRDKVYNSLSKFAEIHRKTTQVFEIGVDNNFKSNFNQFNQQNNNQDDQIITKKRNYNIDFLLIHLRDTLHSLRDDETLFQEIIRRVKKLLKTALNITPGILTTITGTNLPSDCSILSMLNQVRESLSFKYPVASYYVDWRIMLIIQHNLFTWSEGTEMIISKKFCELVLMEYLWSFLEREWIDVTNKSILDSQTKFDEVSNKVTKALKNTGYFMNDLAGNEPIALPHTLWFGILDLAQNLIQKSTRTATHGLCYYLAIESLNKAPSSFIQFKAVEILLHLHNIDSKMFSMIDDDFDQYIKKLKEIKSSDFSEKFQNLLLFIKEKYVEDLKILSENIGKEKKGKGKGKSINQNSYLKREQISNSNVIDIIADEMTCPVSSEPEDQLCILKCQHTLSLNNLKLLKQKICPKCREKIEENDIRYLPQSSIFKNLYTKFSESGHIMIPPIKLENSDQIYDSDDSDNSEADLILAKKKKSINSIIKLNSNISLSSILPKFSKKQHPTYQNIIKEVNEKHYEKAESLCKEFLIFFSKSYSLRCIIGYIYRCLKNYEQAHFYLKEAINLKPKQPIAYLICGEIFFWQCNYKEAINNLQKSIDYKAKINNLYIILGNSFLFSEDYYIACVCYNFALKNNSDNYLCFKNNACSYEKRHMYSEALNMLDKLLNINKDNSLILCYYGEILCNMKQYSKAISYFTKANIIDPENTHNLNKRAIGYYILQDYNKVLLDLDKVIQLDPLNNLAYYLKCLIYYTKKDIDNAIMVFEKCKELLDLNDIKAKTLLFHLEYLLNKNNSTELNNILTKINQISNIKDSELLLFVRCKVYVELKMYHEAMLDLNLLYDKNDIYYLYISYISYIYLLREYTDFWLYLNVNNNNDLSELGIVNGFSKHMYEISQVYFISNLVNLNSELYQLQENDINSLSEKIISSKKKELQMNLPMLYLNCHYYIIWKINVKEILNKDCFIKFIIKGFNSKRYKDSELVHYEHVLKYEEVLRLEGCGWIEYQLPKNVNEYYVQTSIEISGSINMQMDYVRYGHNEEEITYIPNICIGDLLPNFYKIYPNVPKTFKDKYFSRKEMENLLELKDIINHL</sequence>
<dbReference type="HOGENOM" id="CLU_003439_1_0_1"/>
<proteinExistence type="predicted"/>
<dbReference type="SMR" id="A0A015IGX0"/>
<dbReference type="OrthoDB" id="2372639at2759"/>
<protein>
    <submittedName>
        <fullName evidence="4">Anaphase promoting complex subunit CDC27</fullName>
    </submittedName>
</protein>
<feature type="repeat" description="TPR" evidence="3">
    <location>
        <begin position="668"/>
        <end position="701"/>
    </location>
</feature>
<dbReference type="SUPFAM" id="SSF57850">
    <property type="entry name" value="RING/U-box"/>
    <property type="match status" value="1"/>
</dbReference>
<dbReference type="SUPFAM" id="SSF48452">
    <property type="entry name" value="TPR-like"/>
    <property type="match status" value="2"/>
</dbReference>
<dbReference type="PANTHER" id="PTHR44858:SF1">
    <property type="entry name" value="UDP-N-ACETYLGLUCOSAMINE--PEPTIDE N-ACETYLGLUCOSAMINYLTRANSFERASE SPINDLY-RELATED"/>
    <property type="match status" value="1"/>
</dbReference>
<keyword evidence="2 3" id="KW-0802">TPR repeat</keyword>
<dbReference type="Proteomes" id="UP000022910">
    <property type="component" value="Unassembled WGS sequence"/>
</dbReference>
<dbReference type="EMBL" id="JEMT01029008">
    <property type="protein sequence ID" value="EXX53260.1"/>
    <property type="molecule type" value="Genomic_DNA"/>
</dbReference>
<reference evidence="4 5" key="1">
    <citation type="submission" date="2014-02" db="EMBL/GenBank/DDBJ databases">
        <title>Single nucleus genome sequencing reveals high similarity among nuclei of an endomycorrhizal fungus.</title>
        <authorList>
            <person name="Lin K."/>
            <person name="Geurts R."/>
            <person name="Zhang Z."/>
            <person name="Limpens E."/>
            <person name="Saunders D.G."/>
            <person name="Mu D."/>
            <person name="Pang E."/>
            <person name="Cao H."/>
            <person name="Cha H."/>
            <person name="Lin T."/>
            <person name="Zhou Q."/>
            <person name="Shang Y."/>
            <person name="Li Y."/>
            <person name="Ivanov S."/>
            <person name="Sharma T."/>
            <person name="Velzen R.V."/>
            <person name="Ruijter N.D."/>
            <person name="Aanen D.K."/>
            <person name="Win J."/>
            <person name="Kamoun S."/>
            <person name="Bisseling T."/>
            <person name="Huang S."/>
        </authorList>
    </citation>
    <scope>NUCLEOTIDE SEQUENCE [LARGE SCALE GENOMIC DNA]</scope>
    <source>
        <strain evidence="5">DAOM197198w</strain>
    </source>
</reference>
<dbReference type="InterPro" id="IPR019734">
    <property type="entry name" value="TPR_rpt"/>
</dbReference>
<dbReference type="Gene3D" id="1.25.40.10">
    <property type="entry name" value="Tetratricopeptide repeat domain"/>
    <property type="match status" value="2"/>
</dbReference>
<keyword evidence="1" id="KW-0677">Repeat</keyword>
<comment type="caution">
    <text evidence="4">The sequence shown here is derived from an EMBL/GenBank/DDBJ whole genome shotgun (WGS) entry which is preliminary data.</text>
</comment>